<organism evidence="8 9">
    <name type="scientific">Paramecium sonneborni</name>
    <dbReference type="NCBI Taxonomy" id="65129"/>
    <lineage>
        <taxon>Eukaryota</taxon>
        <taxon>Sar</taxon>
        <taxon>Alveolata</taxon>
        <taxon>Ciliophora</taxon>
        <taxon>Intramacronucleata</taxon>
        <taxon>Oligohymenophorea</taxon>
        <taxon>Peniculida</taxon>
        <taxon>Parameciidae</taxon>
        <taxon>Paramecium</taxon>
    </lineage>
</organism>
<dbReference type="SMART" id="SM00220">
    <property type="entry name" value="S_TKc"/>
    <property type="match status" value="1"/>
</dbReference>
<evidence type="ECO:0000256" key="2">
    <source>
        <dbReference type="ARBA" id="ARBA00022741"/>
    </source>
</evidence>
<feature type="region of interest" description="Disordered" evidence="6">
    <location>
        <begin position="278"/>
        <end position="324"/>
    </location>
</feature>
<gene>
    <name evidence="8" type="ORF">PSON_ATCC_30995.1.T0040020</name>
</gene>
<protein>
    <recommendedName>
        <fullName evidence="7">Protein kinase domain-containing protein</fullName>
    </recommendedName>
</protein>
<dbReference type="GO" id="GO:0000045">
    <property type="term" value="P:autophagosome assembly"/>
    <property type="evidence" value="ECO:0007669"/>
    <property type="project" value="TreeGrafter"/>
</dbReference>
<evidence type="ECO:0000256" key="1">
    <source>
        <dbReference type="ARBA" id="ARBA00022679"/>
    </source>
</evidence>
<dbReference type="GO" id="GO:0000407">
    <property type="term" value="C:phagophore assembly site"/>
    <property type="evidence" value="ECO:0007669"/>
    <property type="project" value="TreeGrafter"/>
</dbReference>
<dbReference type="PANTHER" id="PTHR24348">
    <property type="entry name" value="SERINE/THREONINE-PROTEIN KINASE UNC-51-RELATED"/>
    <property type="match status" value="1"/>
</dbReference>
<keyword evidence="3" id="KW-0418">Kinase</keyword>
<evidence type="ECO:0000313" key="9">
    <source>
        <dbReference type="Proteomes" id="UP000692954"/>
    </source>
</evidence>
<keyword evidence="1" id="KW-0808">Transferase</keyword>
<evidence type="ECO:0000256" key="6">
    <source>
        <dbReference type="SAM" id="MobiDB-lite"/>
    </source>
</evidence>
<dbReference type="Pfam" id="PF00069">
    <property type="entry name" value="Pkinase"/>
    <property type="match status" value="1"/>
</dbReference>
<evidence type="ECO:0000313" key="8">
    <source>
        <dbReference type="EMBL" id="CAD8049292.1"/>
    </source>
</evidence>
<feature type="compositionally biased region" description="Polar residues" evidence="6">
    <location>
        <begin position="308"/>
        <end position="323"/>
    </location>
</feature>
<dbReference type="InterPro" id="IPR000719">
    <property type="entry name" value="Prot_kinase_dom"/>
</dbReference>
<dbReference type="InterPro" id="IPR045269">
    <property type="entry name" value="Atg1-like"/>
</dbReference>
<evidence type="ECO:0000256" key="4">
    <source>
        <dbReference type="ARBA" id="ARBA00022840"/>
    </source>
</evidence>
<comment type="caution">
    <text evidence="8">The sequence shown here is derived from an EMBL/GenBank/DDBJ whole genome shotgun (WGS) entry which is preliminary data.</text>
</comment>
<feature type="compositionally biased region" description="Low complexity" evidence="6">
    <location>
        <begin position="340"/>
        <end position="375"/>
    </location>
</feature>
<dbReference type="GO" id="GO:0004674">
    <property type="term" value="F:protein serine/threonine kinase activity"/>
    <property type="evidence" value="ECO:0007669"/>
    <property type="project" value="InterPro"/>
</dbReference>
<dbReference type="GO" id="GO:0005829">
    <property type="term" value="C:cytosol"/>
    <property type="evidence" value="ECO:0007669"/>
    <property type="project" value="TreeGrafter"/>
</dbReference>
<keyword evidence="4 5" id="KW-0067">ATP-binding</keyword>
<accession>A0A8S1K9L9</accession>
<proteinExistence type="predicted"/>
<dbReference type="PROSITE" id="PS50011">
    <property type="entry name" value="PROTEIN_KINASE_DOM"/>
    <property type="match status" value="1"/>
</dbReference>
<dbReference type="PANTHER" id="PTHR24348:SF22">
    <property type="entry name" value="NON-SPECIFIC SERINE_THREONINE PROTEIN KINASE"/>
    <property type="match status" value="1"/>
</dbReference>
<keyword evidence="2 5" id="KW-0547">Nucleotide-binding</keyword>
<feature type="domain" description="Protein kinase" evidence="7">
    <location>
        <begin position="17"/>
        <end position="271"/>
    </location>
</feature>
<dbReference type="InterPro" id="IPR017441">
    <property type="entry name" value="Protein_kinase_ATP_BS"/>
</dbReference>
<dbReference type="GO" id="GO:0010506">
    <property type="term" value="P:regulation of autophagy"/>
    <property type="evidence" value="ECO:0007669"/>
    <property type="project" value="InterPro"/>
</dbReference>
<dbReference type="PROSITE" id="PS00108">
    <property type="entry name" value="PROTEIN_KINASE_ST"/>
    <property type="match status" value="1"/>
</dbReference>
<sequence>MYRRQNTTRKQIDHYSYLLNEEIGRGFSSKVYKGKDDVSQEAVAVKVIDMKMIKQSIHSQLLKNEINALRSFNSKHIMKLHDVFQTQNNTYIITEYCDSGDLNNYIRKRGRLDEQEAIKILQCVVSAIVEMNKKGFIHRDIKPANILIDHSIPKLADFGFAVPLHEARVQGRNFNVGTPLYMSPQALRQQGHTEQGDVWAVGVVFYEMLFGRTPFNGQSEAALISNIMNQSLHLPSHPQISSAAKDFIRQCLTIDDNRRMRVRDMANHQLIRQAISPSLPQQQQQQQQQQQYQRQQQQRQAITPPPNEQQQQQRVKRSLSQGGKQDIRYKDNKENYCQQVNQQPQKPPQVDNNNKQPLQPTQQNVQRSTSQQQVQKHYIKQKTQPAEDIKNLPISIECRLNNDILFTQVNFCRFLYKFSSTLLQCKVINTELKDKLLFLMGKNIAIKITKLNSITDKENTQPNYLQLEDLTSYKKTDSYHKFTQAIIEYNEKYMKYFDKLLKLCNSKSELQKDTTFVCLLNQDFTETETFYRITQQYIKQSLNEIKNYFRQQNLQNINLDSPITEDIQLPGHILQVLSNYYLLLQKAIEYLKDYRGFVKCAQKDLMTDKPQEILTYGILEQLMVRLL</sequence>
<feature type="compositionally biased region" description="Low complexity" evidence="6">
    <location>
        <begin position="281"/>
        <end position="300"/>
    </location>
</feature>
<evidence type="ECO:0000256" key="3">
    <source>
        <dbReference type="ARBA" id="ARBA00022777"/>
    </source>
</evidence>
<dbReference type="AlphaFoldDB" id="A0A8S1K9L9"/>
<dbReference type="GO" id="GO:0005776">
    <property type="term" value="C:autophagosome"/>
    <property type="evidence" value="ECO:0007669"/>
    <property type="project" value="TreeGrafter"/>
</dbReference>
<feature type="region of interest" description="Disordered" evidence="6">
    <location>
        <begin position="340"/>
        <end position="384"/>
    </location>
</feature>
<dbReference type="Proteomes" id="UP000692954">
    <property type="component" value="Unassembled WGS sequence"/>
</dbReference>
<evidence type="ECO:0000259" key="7">
    <source>
        <dbReference type="PROSITE" id="PS50011"/>
    </source>
</evidence>
<dbReference type="PROSITE" id="PS00107">
    <property type="entry name" value="PROTEIN_KINASE_ATP"/>
    <property type="match status" value="1"/>
</dbReference>
<dbReference type="GO" id="GO:0016020">
    <property type="term" value="C:membrane"/>
    <property type="evidence" value="ECO:0007669"/>
    <property type="project" value="TreeGrafter"/>
</dbReference>
<dbReference type="GO" id="GO:0005524">
    <property type="term" value="F:ATP binding"/>
    <property type="evidence" value="ECO:0007669"/>
    <property type="project" value="UniProtKB-UniRule"/>
</dbReference>
<dbReference type="FunFam" id="1.10.510.10:FF:000885">
    <property type="entry name" value="Uncharacterized protein"/>
    <property type="match status" value="1"/>
</dbReference>
<evidence type="ECO:0000256" key="5">
    <source>
        <dbReference type="PROSITE-ProRule" id="PRU10141"/>
    </source>
</evidence>
<dbReference type="InterPro" id="IPR008271">
    <property type="entry name" value="Ser/Thr_kinase_AS"/>
</dbReference>
<keyword evidence="9" id="KW-1185">Reference proteome</keyword>
<name>A0A8S1K9L9_9CILI</name>
<dbReference type="OrthoDB" id="312599at2759"/>
<reference evidence="8" key="1">
    <citation type="submission" date="2021-01" db="EMBL/GenBank/DDBJ databases">
        <authorList>
            <consortium name="Genoscope - CEA"/>
            <person name="William W."/>
        </authorList>
    </citation>
    <scope>NUCLEOTIDE SEQUENCE</scope>
</reference>
<dbReference type="EMBL" id="CAJJDN010000004">
    <property type="protein sequence ID" value="CAD8049292.1"/>
    <property type="molecule type" value="Genomic_DNA"/>
</dbReference>
<feature type="binding site" evidence="5">
    <location>
        <position position="46"/>
    </location>
    <ligand>
        <name>ATP</name>
        <dbReference type="ChEBI" id="CHEBI:30616"/>
    </ligand>
</feature>